<comment type="caution">
    <text evidence="2">The sequence shown here is derived from an EMBL/GenBank/DDBJ whole genome shotgun (WGS) entry which is preliminary data.</text>
</comment>
<gene>
    <name evidence="2" type="ORF">PR048_018474</name>
</gene>
<evidence type="ECO:0000313" key="3">
    <source>
        <dbReference type="Proteomes" id="UP001159363"/>
    </source>
</evidence>
<feature type="region of interest" description="Disordered" evidence="1">
    <location>
        <begin position="476"/>
        <end position="498"/>
    </location>
</feature>
<accession>A0ABQ9HCD9</accession>
<organism evidence="2 3">
    <name type="scientific">Dryococelus australis</name>
    <dbReference type="NCBI Taxonomy" id="614101"/>
    <lineage>
        <taxon>Eukaryota</taxon>
        <taxon>Metazoa</taxon>
        <taxon>Ecdysozoa</taxon>
        <taxon>Arthropoda</taxon>
        <taxon>Hexapoda</taxon>
        <taxon>Insecta</taxon>
        <taxon>Pterygota</taxon>
        <taxon>Neoptera</taxon>
        <taxon>Polyneoptera</taxon>
        <taxon>Phasmatodea</taxon>
        <taxon>Verophasmatodea</taxon>
        <taxon>Anareolatae</taxon>
        <taxon>Phasmatidae</taxon>
        <taxon>Eurycanthinae</taxon>
        <taxon>Dryococelus</taxon>
    </lineage>
</organism>
<dbReference type="EMBL" id="JARBHB010000006">
    <property type="protein sequence ID" value="KAJ8881986.1"/>
    <property type="molecule type" value="Genomic_DNA"/>
</dbReference>
<feature type="region of interest" description="Disordered" evidence="1">
    <location>
        <begin position="274"/>
        <end position="367"/>
    </location>
</feature>
<feature type="compositionally biased region" description="Basic residues" evidence="1">
    <location>
        <begin position="356"/>
        <end position="367"/>
    </location>
</feature>
<reference evidence="2 3" key="1">
    <citation type="submission" date="2023-02" db="EMBL/GenBank/DDBJ databases">
        <title>LHISI_Scaffold_Assembly.</title>
        <authorList>
            <person name="Stuart O.P."/>
            <person name="Cleave R."/>
            <person name="Magrath M.J.L."/>
            <person name="Mikheyev A.S."/>
        </authorList>
    </citation>
    <scope>NUCLEOTIDE SEQUENCE [LARGE SCALE GENOMIC DNA]</scope>
    <source>
        <strain evidence="2">Daus_M_001</strain>
        <tissue evidence="2">Leg muscle</tissue>
    </source>
</reference>
<sequence length="713" mass="79830">MRAIEVNMERRGGNGRSRENPPTSDFVRHDSHMRKSAIDPAGNRTQKRLRYNFKMSKDKIPLPPPLNPHHAILSGDRGADGCRRLVRCPIQVNKVNENKLDPNPRPAECEASTLPYVQAHNTNQILALKITNSTPNWLRWKSAYTRTAIGPVCSVRSARSARTCEPGITRHYALEQKSLVHWLLPQARLVLLFDPACRVFNTGSESYRACRTSARTREASTLRKMYWTTAGYRPHDYPVRSSQTRVLQWLASTVLAPSARRLGMDDRTLAVKWRRERERESGHAGDRYASGRGSQLNCDGGGGAAVDGEKQKRDRGKRREAARDEPISLQSHGSTRPRRRRRETGRDGGGGGGEIKKKRPRLTTGTRRRRTARTWVCWSALAHVLQEQHASTAYTRVFCASIPNIDLPQSYTTVELTSATLMENCRVVLAVSCWPKRCDSGISHVGRKAVECRRTEIGCAQPARSLRRFCRRESESQGSANPCSGRDNGLSRKPSAYSSSRGKLAAGKLAAELTCKPSYLLPAAIHHETIYTSNRLRIAAQRGGRGETSRNLQVICGLKYFSYAEYVIQSNLQLLADRASEPVEYLKQDADWCLFRAVSVARTRATQTATAMPALVVLGQVTLKVGATRCPQPRDTQVTRASRMAIRHLRISSADANFNHTHTHASRMVQLADCSVILVRYGKFDSNTERPWEGYALESCELKETICKVTEDT</sequence>
<keyword evidence="3" id="KW-1185">Reference proteome</keyword>
<proteinExistence type="predicted"/>
<dbReference type="Proteomes" id="UP001159363">
    <property type="component" value="Chromosome 5"/>
</dbReference>
<feature type="compositionally biased region" description="Basic and acidic residues" evidence="1">
    <location>
        <begin position="274"/>
        <end position="286"/>
    </location>
</feature>
<evidence type="ECO:0000313" key="2">
    <source>
        <dbReference type="EMBL" id="KAJ8881986.1"/>
    </source>
</evidence>
<evidence type="ECO:0000256" key="1">
    <source>
        <dbReference type="SAM" id="MobiDB-lite"/>
    </source>
</evidence>
<protein>
    <submittedName>
        <fullName evidence="2">Uncharacterized protein</fullName>
    </submittedName>
</protein>
<name>A0ABQ9HCD9_9NEOP</name>
<feature type="region of interest" description="Disordered" evidence="1">
    <location>
        <begin position="1"/>
        <end position="29"/>
    </location>
</feature>
<feature type="compositionally biased region" description="Basic and acidic residues" evidence="1">
    <location>
        <begin position="7"/>
        <end position="19"/>
    </location>
</feature>
<feature type="compositionally biased region" description="Basic and acidic residues" evidence="1">
    <location>
        <begin position="307"/>
        <end position="326"/>
    </location>
</feature>